<accession>A0ABV5TAM7</accession>
<sequence>MAEIRPRGRGAAVLRQTVTDTLVAAAVAELAETGYAGMSMGAVARRAGTGKAALYRRWSSKEAMVVDLIDVVASRQVPAGGAGDLSGDVRAYVRAVADTLSDPVVMRIVLDLTAEAARNPELSEAFDTAIRQPRRTACERFLRSAVERGQLPADLDLDLALDLLVGLTQWRVLNTGQAVDDSSVEATSKLIVQALPLCVGAGESIIRRLR</sequence>
<dbReference type="PRINTS" id="PR00455">
    <property type="entry name" value="HTHTETR"/>
</dbReference>
<name>A0ABV5TAM7_9ACTN</name>
<proteinExistence type="predicted"/>
<reference evidence="6 7" key="1">
    <citation type="submission" date="2024-09" db="EMBL/GenBank/DDBJ databases">
        <authorList>
            <person name="Sun Q."/>
            <person name="Mori K."/>
        </authorList>
    </citation>
    <scope>NUCLEOTIDE SEQUENCE [LARGE SCALE GENOMIC DNA]</scope>
    <source>
        <strain evidence="6 7">JCM 3028</strain>
    </source>
</reference>
<dbReference type="PANTHER" id="PTHR30055">
    <property type="entry name" value="HTH-TYPE TRANSCRIPTIONAL REGULATOR RUTR"/>
    <property type="match status" value="1"/>
</dbReference>
<dbReference type="RefSeq" id="WP_344742818.1">
    <property type="nucleotide sequence ID" value="NZ_BAAAWW010000008.1"/>
</dbReference>
<dbReference type="Pfam" id="PF00440">
    <property type="entry name" value="TetR_N"/>
    <property type="match status" value="1"/>
</dbReference>
<dbReference type="InterPro" id="IPR011075">
    <property type="entry name" value="TetR_C"/>
</dbReference>
<dbReference type="SUPFAM" id="SSF48498">
    <property type="entry name" value="Tetracyclin repressor-like, C-terminal domain"/>
    <property type="match status" value="1"/>
</dbReference>
<evidence type="ECO:0000256" key="2">
    <source>
        <dbReference type="ARBA" id="ARBA00023125"/>
    </source>
</evidence>
<evidence type="ECO:0000256" key="4">
    <source>
        <dbReference type="PROSITE-ProRule" id="PRU00335"/>
    </source>
</evidence>
<organism evidence="6 7">
    <name type="scientific">Streptosporangium vulgare</name>
    <dbReference type="NCBI Taxonomy" id="46190"/>
    <lineage>
        <taxon>Bacteria</taxon>
        <taxon>Bacillati</taxon>
        <taxon>Actinomycetota</taxon>
        <taxon>Actinomycetes</taxon>
        <taxon>Streptosporangiales</taxon>
        <taxon>Streptosporangiaceae</taxon>
        <taxon>Streptosporangium</taxon>
    </lineage>
</organism>
<evidence type="ECO:0000313" key="6">
    <source>
        <dbReference type="EMBL" id="MFB9676107.1"/>
    </source>
</evidence>
<dbReference type="Gene3D" id="1.10.10.60">
    <property type="entry name" value="Homeodomain-like"/>
    <property type="match status" value="1"/>
</dbReference>
<dbReference type="InterPro" id="IPR001647">
    <property type="entry name" value="HTH_TetR"/>
</dbReference>
<evidence type="ECO:0000256" key="1">
    <source>
        <dbReference type="ARBA" id="ARBA00023015"/>
    </source>
</evidence>
<keyword evidence="7" id="KW-1185">Reference proteome</keyword>
<evidence type="ECO:0000256" key="3">
    <source>
        <dbReference type="ARBA" id="ARBA00023163"/>
    </source>
</evidence>
<feature type="DNA-binding region" description="H-T-H motif" evidence="4">
    <location>
        <begin position="39"/>
        <end position="58"/>
    </location>
</feature>
<dbReference type="Gene3D" id="1.10.357.10">
    <property type="entry name" value="Tetracycline Repressor, domain 2"/>
    <property type="match status" value="1"/>
</dbReference>
<dbReference type="EMBL" id="JBHMBS010000004">
    <property type="protein sequence ID" value="MFB9676107.1"/>
    <property type="molecule type" value="Genomic_DNA"/>
</dbReference>
<gene>
    <name evidence="6" type="ORF">ACFFRH_11455</name>
</gene>
<keyword evidence="1" id="KW-0805">Transcription regulation</keyword>
<comment type="caution">
    <text evidence="6">The sequence shown here is derived from an EMBL/GenBank/DDBJ whole genome shotgun (WGS) entry which is preliminary data.</text>
</comment>
<protein>
    <submittedName>
        <fullName evidence="6">TetR/AcrR family transcriptional regulator</fullName>
    </submittedName>
</protein>
<keyword evidence="3" id="KW-0804">Transcription</keyword>
<dbReference type="InterPro" id="IPR009057">
    <property type="entry name" value="Homeodomain-like_sf"/>
</dbReference>
<evidence type="ECO:0000259" key="5">
    <source>
        <dbReference type="PROSITE" id="PS50977"/>
    </source>
</evidence>
<dbReference type="InterPro" id="IPR050109">
    <property type="entry name" value="HTH-type_TetR-like_transc_reg"/>
</dbReference>
<dbReference type="PROSITE" id="PS50977">
    <property type="entry name" value="HTH_TETR_2"/>
    <property type="match status" value="1"/>
</dbReference>
<dbReference type="Proteomes" id="UP001589610">
    <property type="component" value="Unassembled WGS sequence"/>
</dbReference>
<dbReference type="SUPFAM" id="SSF46689">
    <property type="entry name" value="Homeodomain-like"/>
    <property type="match status" value="1"/>
</dbReference>
<evidence type="ECO:0000313" key="7">
    <source>
        <dbReference type="Proteomes" id="UP001589610"/>
    </source>
</evidence>
<keyword evidence="2 4" id="KW-0238">DNA-binding</keyword>
<dbReference type="InterPro" id="IPR036271">
    <property type="entry name" value="Tet_transcr_reg_TetR-rel_C_sf"/>
</dbReference>
<dbReference type="PANTHER" id="PTHR30055:SF148">
    <property type="entry name" value="TETR-FAMILY TRANSCRIPTIONAL REGULATOR"/>
    <property type="match status" value="1"/>
</dbReference>
<dbReference type="Pfam" id="PF16859">
    <property type="entry name" value="TetR_C_11"/>
    <property type="match status" value="1"/>
</dbReference>
<feature type="domain" description="HTH tetR-type" evidence="5">
    <location>
        <begin position="16"/>
        <end position="76"/>
    </location>
</feature>